<dbReference type="Proteomes" id="UP000295197">
    <property type="component" value="Unassembled WGS sequence"/>
</dbReference>
<organism evidence="1 2">
    <name type="scientific">Sphingobacterium alimentarium</name>
    <dbReference type="NCBI Taxonomy" id="797292"/>
    <lineage>
        <taxon>Bacteria</taxon>
        <taxon>Pseudomonadati</taxon>
        <taxon>Bacteroidota</taxon>
        <taxon>Sphingobacteriia</taxon>
        <taxon>Sphingobacteriales</taxon>
        <taxon>Sphingobacteriaceae</taxon>
        <taxon>Sphingobacterium</taxon>
    </lineage>
</organism>
<comment type="caution">
    <text evidence="1">The sequence shown here is derived from an EMBL/GenBank/DDBJ whole genome shotgun (WGS) entry which is preliminary data.</text>
</comment>
<sequence>MPLIGLDFRFANNFSLSSEFRKSRDVSLSLENSQLSTLEEKSYIAGIGYRKLNARLPFQIFADRNWKNDMNFRMDFALNDRRIGMYRTGVSYEEITGGNKSLTFNPSLDYTINRLFNIRLFYNSNAIRPYTSQTFATSYTYFGFNLRILFQ</sequence>
<dbReference type="EMBL" id="SMBZ01000015">
    <property type="protein sequence ID" value="TCV15145.1"/>
    <property type="molecule type" value="Genomic_DNA"/>
</dbReference>
<dbReference type="OrthoDB" id="9835559at2"/>
<keyword evidence="2" id="KW-1185">Reference proteome</keyword>
<dbReference type="AlphaFoldDB" id="A0A4V2VUA7"/>
<evidence type="ECO:0000313" key="1">
    <source>
        <dbReference type="EMBL" id="TCV15145.1"/>
    </source>
</evidence>
<protein>
    <submittedName>
        <fullName evidence="1">Cell surface protein SprA</fullName>
    </submittedName>
</protein>
<proteinExistence type="predicted"/>
<reference evidence="1 2" key="1">
    <citation type="submission" date="2019-03" db="EMBL/GenBank/DDBJ databases">
        <title>Genomic Encyclopedia of Type Strains, Phase IV (KMG-IV): sequencing the most valuable type-strain genomes for metagenomic binning, comparative biology and taxonomic classification.</title>
        <authorList>
            <person name="Goeker M."/>
        </authorList>
    </citation>
    <scope>NUCLEOTIDE SEQUENCE [LARGE SCALE GENOMIC DNA]</scope>
    <source>
        <strain evidence="1 2">DSM 22362</strain>
    </source>
</reference>
<gene>
    <name evidence="1" type="ORF">EDC17_101541</name>
</gene>
<evidence type="ECO:0000313" key="2">
    <source>
        <dbReference type="Proteomes" id="UP000295197"/>
    </source>
</evidence>
<dbReference type="RefSeq" id="WP_132777438.1">
    <property type="nucleotide sequence ID" value="NZ_SMBZ01000015.1"/>
</dbReference>
<accession>A0A4V2VUA7</accession>
<name>A0A4V2VUA7_9SPHI</name>